<dbReference type="Pfam" id="PF00106">
    <property type="entry name" value="adh_short"/>
    <property type="match status" value="1"/>
</dbReference>
<evidence type="ECO:0000256" key="2">
    <source>
        <dbReference type="ARBA" id="ARBA00023002"/>
    </source>
</evidence>
<dbReference type="PRINTS" id="PR00080">
    <property type="entry name" value="SDRFAMILY"/>
</dbReference>
<dbReference type="InterPro" id="IPR003560">
    <property type="entry name" value="DHB_DH"/>
</dbReference>
<evidence type="ECO:0000313" key="7">
    <source>
        <dbReference type="Proteomes" id="UP001589718"/>
    </source>
</evidence>
<evidence type="ECO:0000256" key="1">
    <source>
        <dbReference type="ARBA" id="ARBA00006484"/>
    </source>
</evidence>
<dbReference type="EMBL" id="JBHMCR010000002">
    <property type="protein sequence ID" value="MFB9519036.1"/>
    <property type="molecule type" value="Genomic_DNA"/>
</dbReference>
<gene>
    <name evidence="6" type="ORF">ACFFTU_03600</name>
</gene>
<proteinExistence type="inferred from homology"/>
<dbReference type="PROSITE" id="PS00061">
    <property type="entry name" value="ADH_SHORT"/>
    <property type="match status" value="1"/>
</dbReference>
<sequence length="279" mass="28374">MPEHIPSQSPSAPGEFAGHGEFAGRVALVTGAGQGIGEAVVRALAARGATVAATDRAAAGVEALAAELAGAGGPGRVVAYRLDVTDAAAVDAVVARTEDELGPLDLLVNVAGILRTAPATELTDQDWADTFAVNTTGVFHTSRAAAARMAERRKGCVVTVASNAAGIPRTGMAAYAASKAAAAMFTKCLGLEVARSGVRCNVVAPGSTDTPMLRGMGEGRPDAERALIDGDLASYKNGIPLGRIAQPEDIADAVLFLASDRARHITMQDIYVDGGATLR</sequence>
<feature type="domain" description="Ketoreductase" evidence="5">
    <location>
        <begin position="25"/>
        <end position="208"/>
    </location>
</feature>
<dbReference type="InterPro" id="IPR020904">
    <property type="entry name" value="Sc_DH/Rdtase_CS"/>
</dbReference>
<protein>
    <recommendedName>
        <fullName evidence="3">2,3-dihydro-2,3-dihydroxybenzoate dehydrogenase</fullName>
        <ecNumber evidence="3">1.3.1.28</ecNumber>
    </recommendedName>
</protein>
<dbReference type="Gene3D" id="3.40.50.720">
    <property type="entry name" value="NAD(P)-binding Rossmann-like Domain"/>
    <property type="match status" value="1"/>
</dbReference>
<dbReference type="PANTHER" id="PTHR24321">
    <property type="entry name" value="DEHYDROGENASES, SHORT CHAIN"/>
    <property type="match status" value="1"/>
</dbReference>
<dbReference type="Proteomes" id="UP001589718">
    <property type="component" value="Unassembled WGS sequence"/>
</dbReference>
<reference evidence="6 7" key="1">
    <citation type="submission" date="2024-09" db="EMBL/GenBank/DDBJ databases">
        <authorList>
            <person name="Sun Q."/>
            <person name="Mori K."/>
        </authorList>
    </citation>
    <scope>NUCLEOTIDE SEQUENCE [LARGE SCALE GENOMIC DNA]</scope>
    <source>
        <strain evidence="6 7">JCM 4362</strain>
    </source>
</reference>
<dbReference type="SMART" id="SM00822">
    <property type="entry name" value="PKS_KR"/>
    <property type="match status" value="1"/>
</dbReference>
<dbReference type="EC" id="1.3.1.28" evidence="3"/>
<dbReference type="PRINTS" id="PR01397">
    <property type="entry name" value="DHBDHDRGNASE"/>
</dbReference>
<dbReference type="InterPro" id="IPR057326">
    <property type="entry name" value="KR_dom"/>
</dbReference>
<accession>A0ABV5P772</accession>
<comment type="similarity">
    <text evidence="1 4">Belongs to the short-chain dehydrogenases/reductases (SDR) family.</text>
</comment>
<comment type="caution">
    <text evidence="6">The sequence shown here is derived from an EMBL/GenBank/DDBJ whole genome shotgun (WGS) entry which is preliminary data.</text>
</comment>
<dbReference type="SUPFAM" id="SSF51735">
    <property type="entry name" value="NAD(P)-binding Rossmann-fold domains"/>
    <property type="match status" value="1"/>
</dbReference>
<dbReference type="NCBIfam" id="NF006074">
    <property type="entry name" value="PRK08220.1"/>
    <property type="match status" value="1"/>
</dbReference>
<evidence type="ECO:0000256" key="3">
    <source>
        <dbReference type="NCBIfam" id="TIGR04316"/>
    </source>
</evidence>
<evidence type="ECO:0000259" key="5">
    <source>
        <dbReference type="SMART" id="SM00822"/>
    </source>
</evidence>
<dbReference type="GO" id="GO:0008667">
    <property type="term" value="F:2,3-dihydro-2,3-dihydroxybenzoate dehydrogenase activity"/>
    <property type="evidence" value="ECO:0007669"/>
    <property type="project" value="UniProtKB-EC"/>
</dbReference>
<keyword evidence="2 6" id="KW-0560">Oxidoreductase</keyword>
<evidence type="ECO:0000313" key="6">
    <source>
        <dbReference type="EMBL" id="MFB9519036.1"/>
    </source>
</evidence>
<organism evidence="6 7">
    <name type="scientific">Streptomyces cremeus</name>
    <dbReference type="NCBI Taxonomy" id="66881"/>
    <lineage>
        <taxon>Bacteria</taxon>
        <taxon>Bacillati</taxon>
        <taxon>Actinomycetota</taxon>
        <taxon>Actinomycetes</taxon>
        <taxon>Kitasatosporales</taxon>
        <taxon>Streptomycetaceae</taxon>
        <taxon>Streptomyces</taxon>
    </lineage>
</organism>
<dbReference type="RefSeq" id="WP_345217818.1">
    <property type="nucleotide sequence ID" value="NZ_BAAAXE010000001.1"/>
</dbReference>
<dbReference type="InterPro" id="IPR036291">
    <property type="entry name" value="NAD(P)-bd_dom_sf"/>
</dbReference>
<dbReference type="PANTHER" id="PTHR24321:SF13">
    <property type="entry name" value="2,3-DIHYDRO-2,3-DIHYDROXYBENZOATE DEHYDROGENASE"/>
    <property type="match status" value="1"/>
</dbReference>
<evidence type="ECO:0000256" key="4">
    <source>
        <dbReference type="RuleBase" id="RU000363"/>
    </source>
</evidence>
<keyword evidence="7" id="KW-1185">Reference proteome</keyword>
<name>A0ABV5P772_STRCM</name>
<dbReference type="InterPro" id="IPR002347">
    <property type="entry name" value="SDR_fam"/>
</dbReference>
<dbReference type="NCBIfam" id="TIGR04316">
    <property type="entry name" value="dhbA_paeA"/>
    <property type="match status" value="1"/>
</dbReference>